<comment type="caution">
    <text evidence="16">The sequence shown here is derived from an EMBL/GenBank/DDBJ whole genome shotgun (WGS) entry which is preliminary data.</text>
</comment>
<evidence type="ECO:0000259" key="15">
    <source>
        <dbReference type="Pfam" id="PF05173"/>
    </source>
</evidence>
<evidence type="ECO:0000256" key="8">
    <source>
        <dbReference type="ARBA" id="ARBA00023154"/>
    </source>
</evidence>
<proteinExistence type="inferred from homology"/>
<evidence type="ECO:0000256" key="3">
    <source>
        <dbReference type="ARBA" id="ARBA00022605"/>
    </source>
</evidence>
<dbReference type="HAMAP" id="MF_00102">
    <property type="entry name" value="DapB"/>
    <property type="match status" value="1"/>
</dbReference>
<dbReference type="InterPro" id="IPR036291">
    <property type="entry name" value="NAD(P)-bd_dom_sf"/>
</dbReference>
<keyword evidence="4 13" id="KW-0521">NADP</keyword>
<evidence type="ECO:0000256" key="1">
    <source>
        <dbReference type="ARBA" id="ARBA00006642"/>
    </source>
</evidence>
<dbReference type="Gene3D" id="3.30.360.10">
    <property type="entry name" value="Dihydrodipicolinate Reductase, domain 2"/>
    <property type="match status" value="1"/>
</dbReference>
<feature type="active site" description="Proton donor" evidence="13">
    <location>
        <position position="137"/>
    </location>
</feature>
<dbReference type="Proteomes" id="UP001231924">
    <property type="component" value="Unassembled WGS sequence"/>
</dbReference>
<keyword evidence="8 13" id="KW-0457">Lysine biosynthesis</keyword>
<evidence type="ECO:0000256" key="10">
    <source>
        <dbReference type="ARBA" id="ARBA00038983"/>
    </source>
</evidence>
<reference evidence="16 17" key="1">
    <citation type="submission" date="2023-06" db="EMBL/GenBank/DDBJ databases">
        <title>Actinomycetospora Odt1-22.</title>
        <authorList>
            <person name="Supong K."/>
        </authorList>
    </citation>
    <scope>NUCLEOTIDE SEQUENCE [LARGE SCALE GENOMIC DNA]</scope>
    <source>
        <strain evidence="16 17">Odt1-22</strain>
    </source>
</reference>
<comment type="caution">
    <text evidence="13">Was originally thought to be a dihydrodipicolinate reductase (DHDPR), catalyzing the conversion of dihydrodipicolinate to tetrahydrodipicolinate. However, it was shown in E.coli that the substrate of the enzymatic reaction is not dihydrodipicolinate (DHDP) but in fact (2S,4S)-4-hydroxy-2,3,4,5-tetrahydrodipicolinic acid (HTPA), the product released by the DapA-catalyzed reaction.</text>
</comment>
<dbReference type="InterPro" id="IPR000846">
    <property type="entry name" value="DapB_N"/>
</dbReference>
<dbReference type="CDD" id="cd02274">
    <property type="entry name" value="DHDPR_N"/>
    <property type="match status" value="1"/>
</dbReference>
<dbReference type="PANTHER" id="PTHR20836:SF0">
    <property type="entry name" value="4-HYDROXY-TETRAHYDRODIPICOLINATE REDUCTASE 1, CHLOROPLASTIC-RELATED"/>
    <property type="match status" value="1"/>
</dbReference>
<dbReference type="Gene3D" id="3.40.50.720">
    <property type="entry name" value="NAD(P)-binding Rossmann-like Domain"/>
    <property type="match status" value="1"/>
</dbReference>
<feature type="binding site" evidence="13">
    <location>
        <begin position="103"/>
        <end position="106"/>
    </location>
    <ligand>
        <name>NAD(+)</name>
        <dbReference type="ChEBI" id="CHEBI:57540"/>
    </ligand>
</feature>
<dbReference type="InterPro" id="IPR022663">
    <property type="entry name" value="DapB_C"/>
</dbReference>
<dbReference type="Pfam" id="PF01113">
    <property type="entry name" value="DapB_N"/>
    <property type="match status" value="1"/>
</dbReference>
<dbReference type="InterPro" id="IPR022664">
    <property type="entry name" value="DapB_N_CS"/>
</dbReference>
<dbReference type="GO" id="GO:0008839">
    <property type="term" value="F:4-hydroxy-tetrahydrodipicolinate reductase"/>
    <property type="evidence" value="ECO:0007669"/>
    <property type="project" value="UniProtKB-EC"/>
</dbReference>
<keyword evidence="2 13" id="KW-0963">Cytoplasm</keyword>
<evidence type="ECO:0000256" key="13">
    <source>
        <dbReference type="HAMAP-Rule" id="MF_00102"/>
    </source>
</evidence>
<keyword evidence="6 13" id="KW-0560">Oxidoreductase</keyword>
<sequence>MTRVGVLGARGRMGSEVCRVVSEADDLELVATVDEGDPISALADAGAQVAVDFTHPSAVADNVRYLVEHGIHGVVGTSGMTTEVLDELRGRLDAAPGLGLMVVPNFGIGAVLMMRFAAQAARFYDSVEIVEMHHPNKADAPSGTATRTAQMIGEARAAAGLGPGPDATTHDPDHARGATVDGVHVHAVRMAGLVAHQEVMLGSAGETLTIRHDSLDRASFMPGVLLAVRSVVSRPGLTIGLESVLDLD</sequence>
<feature type="binding site" evidence="13">
    <location>
        <begin position="143"/>
        <end position="144"/>
    </location>
    <ligand>
        <name>(S)-2,3,4,5-tetrahydrodipicolinate</name>
        <dbReference type="ChEBI" id="CHEBI:16845"/>
    </ligand>
</feature>
<keyword evidence="7 13" id="KW-0520">NAD</keyword>
<dbReference type="RefSeq" id="WP_286052569.1">
    <property type="nucleotide sequence ID" value="NZ_JASVWF010000002.1"/>
</dbReference>
<evidence type="ECO:0000256" key="2">
    <source>
        <dbReference type="ARBA" id="ARBA00022490"/>
    </source>
</evidence>
<dbReference type="SUPFAM" id="SSF55347">
    <property type="entry name" value="Glyceraldehyde-3-phosphate dehydrogenase-like, C-terminal domain"/>
    <property type="match status" value="1"/>
</dbReference>
<feature type="binding site" evidence="13">
    <location>
        <begin position="76"/>
        <end position="78"/>
    </location>
    <ligand>
        <name>NAD(+)</name>
        <dbReference type="ChEBI" id="CHEBI:57540"/>
    </ligand>
</feature>
<comment type="pathway">
    <text evidence="9 13">Amino-acid biosynthesis; L-lysine biosynthesis via DAP pathway; (S)-tetrahydrodipicolinate from L-aspartate: step 4/4.</text>
</comment>
<evidence type="ECO:0000256" key="6">
    <source>
        <dbReference type="ARBA" id="ARBA00023002"/>
    </source>
</evidence>
<dbReference type="SUPFAM" id="SSF51735">
    <property type="entry name" value="NAD(P)-binding Rossmann-fold domains"/>
    <property type="match status" value="1"/>
</dbReference>
<dbReference type="PROSITE" id="PS01298">
    <property type="entry name" value="DAPB"/>
    <property type="match status" value="1"/>
</dbReference>
<feature type="active site" description="Proton donor/acceptor" evidence="13">
    <location>
        <position position="133"/>
    </location>
</feature>
<evidence type="ECO:0000313" key="16">
    <source>
        <dbReference type="EMBL" id="MDL5156303.1"/>
    </source>
</evidence>
<keyword evidence="17" id="KW-1185">Reference proteome</keyword>
<evidence type="ECO:0000313" key="17">
    <source>
        <dbReference type="Proteomes" id="UP001231924"/>
    </source>
</evidence>
<dbReference type="EC" id="1.17.1.8" evidence="10 13"/>
<dbReference type="InterPro" id="IPR023940">
    <property type="entry name" value="DHDPR_bac"/>
</dbReference>
<protein>
    <recommendedName>
        <fullName evidence="10 13">4-hydroxy-tetrahydrodipicolinate reductase</fullName>
        <shortName evidence="13">HTPA reductase</shortName>
        <ecNumber evidence="10 13">1.17.1.8</ecNumber>
    </recommendedName>
</protein>
<dbReference type="Pfam" id="PF05173">
    <property type="entry name" value="DapB_C"/>
    <property type="match status" value="1"/>
</dbReference>
<comment type="catalytic activity">
    <reaction evidence="12 13">
        <text>(S)-2,3,4,5-tetrahydrodipicolinate + NAD(+) + H2O = (2S,4S)-4-hydroxy-2,3,4,5-tetrahydrodipicolinate + NADH + H(+)</text>
        <dbReference type="Rhea" id="RHEA:35323"/>
        <dbReference type="ChEBI" id="CHEBI:15377"/>
        <dbReference type="ChEBI" id="CHEBI:15378"/>
        <dbReference type="ChEBI" id="CHEBI:16845"/>
        <dbReference type="ChEBI" id="CHEBI:57540"/>
        <dbReference type="ChEBI" id="CHEBI:57945"/>
        <dbReference type="ChEBI" id="CHEBI:67139"/>
        <dbReference type="EC" id="1.17.1.8"/>
    </reaction>
</comment>
<comment type="caution">
    <text evidence="13">Lacks conserved residue(s) required for the propagation of feature annotation.</text>
</comment>
<evidence type="ECO:0000256" key="7">
    <source>
        <dbReference type="ARBA" id="ARBA00023027"/>
    </source>
</evidence>
<evidence type="ECO:0000256" key="11">
    <source>
        <dbReference type="ARBA" id="ARBA00049080"/>
    </source>
</evidence>
<dbReference type="NCBIfam" id="TIGR00036">
    <property type="entry name" value="dapB"/>
    <property type="match status" value="1"/>
</dbReference>
<dbReference type="PANTHER" id="PTHR20836">
    <property type="entry name" value="DIHYDRODIPICOLINATE REDUCTASE"/>
    <property type="match status" value="1"/>
</dbReference>
<comment type="catalytic activity">
    <reaction evidence="11 13">
        <text>(S)-2,3,4,5-tetrahydrodipicolinate + NADP(+) + H2O = (2S,4S)-4-hydroxy-2,3,4,5-tetrahydrodipicolinate + NADPH + H(+)</text>
        <dbReference type="Rhea" id="RHEA:35331"/>
        <dbReference type="ChEBI" id="CHEBI:15377"/>
        <dbReference type="ChEBI" id="CHEBI:15378"/>
        <dbReference type="ChEBI" id="CHEBI:16845"/>
        <dbReference type="ChEBI" id="CHEBI:57783"/>
        <dbReference type="ChEBI" id="CHEBI:58349"/>
        <dbReference type="ChEBI" id="CHEBI:67139"/>
        <dbReference type="EC" id="1.17.1.8"/>
    </reaction>
</comment>
<feature type="binding site" evidence="13">
    <location>
        <begin position="8"/>
        <end position="13"/>
    </location>
    <ligand>
        <name>NAD(+)</name>
        <dbReference type="ChEBI" id="CHEBI:57540"/>
    </ligand>
</feature>
<dbReference type="PIRSF" id="PIRSF000161">
    <property type="entry name" value="DHPR"/>
    <property type="match status" value="1"/>
</dbReference>
<comment type="subunit">
    <text evidence="13">Homotetramer.</text>
</comment>
<feature type="binding site" evidence="13">
    <location>
        <position position="134"/>
    </location>
    <ligand>
        <name>(S)-2,3,4,5-tetrahydrodipicolinate</name>
        <dbReference type="ChEBI" id="CHEBI:16845"/>
    </ligand>
</feature>
<comment type="similarity">
    <text evidence="1 13">Belongs to the DapB family.</text>
</comment>
<comment type="function">
    <text evidence="13">Catalyzes the conversion of 4-hydroxy-tetrahydrodipicolinate (HTPA) to tetrahydrodipicolinate.</text>
</comment>
<organism evidence="16 17">
    <name type="scientific">Actinomycetospora termitidis</name>
    <dbReference type="NCBI Taxonomy" id="3053470"/>
    <lineage>
        <taxon>Bacteria</taxon>
        <taxon>Bacillati</taxon>
        <taxon>Actinomycetota</taxon>
        <taxon>Actinomycetes</taxon>
        <taxon>Pseudonocardiales</taxon>
        <taxon>Pseudonocardiaceae</taxon>
        <taxon>Actinomycetospora</taxon>
    </lineage>
</organism>
<feature type="domain" description="Dihydrodipicolinate reductase N-terminal" evidence="14">
    <location>
        <begin position="3"/>
        <end position="106"/>
    </location>
</feature>
<evidence type="ECO:0000256" key="4">
    <source>
        <dbReference type="ARBA" id="ARBA00022857"/>
    </source>
</evidence>
<accession>A0ABT7M6Y1</accession>
<name>A0ABT7M6Y1_9PSEU</name>
<dbReference type="EMBL" id="JASVWF010000002">
    <property type="protein sequence ID" value="MDL5156303.1"/>
    <property type="molecule type" value="Genomic_DNA"/>
</dbReference>
<evidence type="ECO:0000256" key="9">
    <source>
        <dbReference type="ARBA" id="ARBA00037922"/>
    </source>
</evidence>
<evidence type="ECO:0000259" key="14">
    <source>
        <dbReference type="Pfam" id="PF01113"/>
    </source>
</evidence>
<gene>
    <name evidence="13 16" type="primary">dapB</name>
    <name evidence="16" type="ORF">QRT03_10070</name>
</gene>
<keyword evidence="5 13" id="KW-0220">Diaminopimelate biosynthesis</keyword>
<evidence type="ECO:0000256" key="5">
    <source>
        <dbReference type="ARBA" id="ARBA00022915"/>
    </source>
</evidence>
<feature type="domain" description="Dihydrodipicolinate reductase C-terminal" evidence="15">
    <location>
        <begin position="109"/>
        <end position="245"/>
    </location>
</feature>
<comment type="subcellular location">
    <subcellularLocation>
        <location evidence="13">Cytoplasm</location>
    </subcellularLocation>
</comment>
<feature type="binding site" evidence="13">
    <location>
        <position position="34"/>
    </location>
    <ligand>
        <name>NAD(+)</name>
        <dbReference type="ChEBI" id="CHEBI:57540"/>
    </ligand>
</feature>
<keyword evidence="3 13" id="KW-0028">Amino-acid biosynthesis</keyword>
<evidence type="ECO:0000256" key="12">
    <source>
        <dbReference type="ARBA" id="ARBA00049396"/>
    </source>
</evidence>